<organism evidence="9">
    <name type="scientific">Cymbidium ensifolium</name>
    <name type="common">Orchid</name>
    <name type="synonym">Epidendrum ensifolium</name>
    <dbReference type="NCBI Taxonomy" id="78740"/>
    <lineage>
        <taxon>Eukaryota</taxon>
        <taxon>Viridiplantae</taxon>
        <taxon>Streptophyta</taxon>
        <taxon>Embryophyta</taxon>
        <taxon>Tracheophyta</taxon>
        <taxon>Spermatophyta</taxon>
        <taxon>Magnoliopsida</taxon>
        <taxon>Liliopsida</taxon>
        <taxon>Asparagales</taxon>
        <taxon>Orchidaceae</taxon>
        <taxon>Epidendroideae</taxon>
        <taxon>Cymbidieae</taxon>
        <taxon>Cymbidiinae</taxon>
        <taxon>Cymbidium</taxon>
    </lineage>
</organism>
<evidence type="ECO:0000256" key="4">
    <source>
        <dbReference type="ARBA" id="ARBA00023163"/>
    </source>
</evidence>
<protein>
    <submittedName>
        <fullName evidence="9">TCP-like protein</fullName>
    </submittedName>
</protein>
<keyword evidence="3" id="KW-0238">DNA-binding</keyword>
<dbReference type="PROSITE" id="PS51370">
    <property type="entry name" value="R"/>
    <property type="match status" value="1"/>
</dbReference>
<dbReference type="InterPro" id="IPR017887">
    <property type="entry name" value="TF_TCP_subgr"/>
</dbReference>
<dbReference type="GO" id="GO:2000032">
    <property type="term" value="P:regulation of secondary shoot formation"/>
    <property type="evidence" value="ECO:0007669"/>
    <property type="project" value="TreeGrafter"/>
</dbReference>
<dbReference type="PROSITE" id="PS51369">
    <property type="entry name" value="TCP"/>
    <property type="match status" value="1"/>
</dbReference>
<evidence type="ECO:0000256" key="3">
    <source>
        <dbReference type="ARBA" id="ARBA00023125"/>
    </source>
</evidence>
<feature type="region of interest" description="Disordered" evidence="6">
    <location>
        <begin position="142"/>
        <end position="197"/>
    </location>
</feature>
<dbReference type="EMBL" id="KY322785">
    <property type="protein sequence ID" value="ATU32520.1"/>
    <property type="molecule type" value="mRNA"/>
</dbReference>
<evidence type="ECO:0000256" key="1">
    <source>
        <dbReference type="ARBA" id="ARBA00004123"/>
    </source>
</evidence>
<evidence type="ECO:0000256" key="2">
    <source>
        <dbReference type="ARBA" id="ARBA00023015"/>
    </source>
</evidence>
<evidence type="ECO:0000256" key="5">
    <source>
        <dbReference type="ARBA" id="ARBA00023242"/>
    </source>
</evidence>
<keyword evidence="4" id="KW-0804">Transcription</keyword>
<reference evidence="9" key="1">
    <citation type="journal article" date="2015" name="PLoS ONE">
        <title>Digital Gene Expression Analysis Based on De Novo Transcriptome Assembly Reveals New Genes Associated with Floral Organ Differentiation of the Orchid Plant Cymbidium ensifolium.</title>
        <authorList>
            <person name="Yang F."/>
            <person name="Zhu G."/>
        </authorList>
    </citation>
    <scope>NUCLEOTIDE SEQUENCE</scope>
</reference>
<feature type="region of interest" description="Disordered" evidence="6">
    <location>
        <begin position="57"/>
        <end position="78"/>
    </location>
</feature>
<feature type="compositionally biased region" description="Basic and acidic residues" evidence="6">
    <location>
        <begin position="148"/>
        <end position="160"/>
    </location>
</feature>
<feature type="domain" description="R" evidence="8">
    <location>
        <begin position="191"/>
        <end position="208"/>
    </location>
</feature>
<keyword evidence="2" id="KW-0805">Transcription regulation</keyword>
<evidence type="ECO:0000313" key="9">
    <source>
        <dbReference type="EMBL" id="ATU32520.1"/>
    </source>
</evidence>
<evidence type="ECO:0000259" key="8">
    <source>
        <dbReference type="PROSITE" id="PS51370"/>
    </source>
</evidence>
<dbReference type="PANTHER" id="PTHR31072:SF226">
    <property type="entry name" value="TRANSCRIPTION FACTOR TCP18"/>
    <property type="match status" value="1"/>
</dbReference>
<accession>A0A2D3E4U7</accession>
<evidence type="ECO:0000259" key="7">
    <source>
        <dbReference type="PROSITE" id="PS51369"/>
    </source>
</evidence>
<dbReference type="InterPro" id="IPR005333">
    <property type="entry name" value="Transcription_factor_TCP"/>
</dbReference>
<feature type="domain" description="TCP" evidence="7">
    <location>
        <begin position="77"/>
        <end position="135"/>
    </location>
</feature>
<dbReference type="AlphaFoldDB" id="A0A2D3E4U7"/>
<dbReference type="PANTHER" id="PTHR31072">
    <property type="entry name" value="TRANSCRIPTION FACTOR TCP4-RELATED"/>
    <property type="match status" value="1"/>
</dbReference>
<reference evidence="9" key="2">
    <citation type="submission" date="2016-12" db="EMBL/GenBank/DDBJ databases">
        <authorList>
            <person name="Song W.-J."/>
            <person name="Kurnit D.M."/>
        </authorList>
    </citation>
    <scope>NUCLEOTIDE SEQUENCE</scope>
</reference>
<evidence type="ECO:0000256" key="6">
    <source>
        <dbReference type="SAM" id="MobiDB-lite"/>
    </source>
</evidence>
<dbReference type="InterPro" id="IPR017888">
    <property type="entry name" value="CYC/TB1_R_domain"/>
</dbReference>
<dbReference type="GO" id="GO:0005634">
    <property type="term" value="C:nucleus"/>
    <property type="evidence" value="ECO:0007669"/>
    <property type="project" value="UniProtKB-SubCell"/>
</dbReference>
<dbReference type="GO" id="GO:0043565">
    <property type="term" value="F:sequence-specific DNA binding"/>
    <property type="evidence" value="ECO:0007669"/>
    <property type="project" value="TreeGrafter"/>
</dbReference>
<dbReference type="GO" id="GO:0003700">
    <property type="term" value="F:DNA-binding transcription factor activity"/>
    <property type="evidence" value="ECO:0007669"/>
    <property type="project" value="InterPro"/>
</dbReference>
<dbReference type="Pfam" id="PF03634">
    <property type="entry name" value="TCP"/>
    <property type="match status" value="1"/>
</dbReference>
<sequence length="308" mass="34570">MFPQPNDIYSSFFPFSPPTLNYGGLHDIVFSSSAAAANNLPQTPPLPPQVAAIAAPDKTASEASPQPLITSRDRPTRKDRHRKIYTANGPRDRRMRLSLDVARKFFDLQDLLAFDKASKTVQWLLNKSKVAIKEHMATSKGKASASECEERISTASENKRKSLPATPKVSKRASAVRNMRSRTSVKPKVARECRDKARARARERTLEKKKKMMMIQCGGQDEGREGSKEPIAFNGLLEESCSHELKSPLEMLAVMDEHCSNTSPIHHKEPDGDGSVAIFDYNDAVENLFQDPWEMNLTEYINERALLW</sequence>
<comment type="subcellular location">
    <subcellularLocation>
        <location evidence="1">Nucleus</location>
    </subcellularLocation>
</comment>
<name>A0A2D3E4U7_CYMEN</name>
<proteinExistence type="evidence at transcript level"/>
<keyword evidence="5" id="KW-0539">Nucleus</keyword>